<dbReference type="RefSeq" id="WP_269413834.1">
    <property type="nucleotide sequence ID" value="NZ_JAPWGL010000001.1"/>
</dbReference>
<dbReference type="EMBL" id="JAPWGL010000001">
    <property type="protein sequence ID" value="MCZ4222007.1"/>
    <property type="molecule type" value="Genomic_DNA"/>
</dbReference>
<gene>
    <name evidence="2" type="ORF">O0931_01710</name>
</gene>
<sequence>MKKNKSKSKNHSTSKKLRKDLESKLAAAINETVGQFGKAKKADKVIEKFAKQLSKRISIVTPEDSITSFIKEDKILPPVAKEKAVKPVTTKTVAPKAKAPVKKEVSE</sequence>
<proteinExistence type="predicted"/>
<evidence type="ECO:0000313" key="3">
    <source>
        <dbReference type="Proteomes" id="UP001144341"/>
    </source>
</evidence>
<protein>
    <submittedName>
        <fullName evidence="2">Uncharacterized protein</fullName>
    </submittedName>
</protein>
<name>A0ABT4KSV1_9SPHI</name>
<keyword evidence="3" id="KW-1185">Reference proteome</keyword>
<comment type="caution">
    <text evidence="2">The sequence shown here is derived from an EMBL/GenBank/DDBJ whole genome shotgun (WGS) entry which is preliminary data.</text>
</comment>
<dbReference type="Proteomes" id="UP001144341">
    <property type="component" value="Unassembled WGS sequence"/>
</dbReference>
<feature type="compositionally biased region" description="Low complexity" evidence="1">
    <location>
        <begin position="88"/>
        <end position="98"/>
    </location>
</feature>
<evidence type="ECO:0000256" key="1">
    <source>
        <dbReference type="SAM" id="MobiDB-lite"/>
    </source>
</evidence>
<organism evidence="2 3">
    <name type="scientific">Pedobacter rhodius</name>
    <dbReference type="NCBI Taxonomy" id="3004098"/>
    <lineage>
        <taxon>Bacteria</taxon>
        <taxon>Pseudomonadati</taxon>
        <taxon>Bacteroidota</taxon>
        <taxon>Sphingobacteriia</taxon>
        <taxon>Sphingobacteriales</taxon>
        <taxon>Sphingobacteriaceae</taxon>
        <taxon>Pedobacter</taxon>
    </lineage>
</organism>
<feature type="region of interest" description="Disordered" evidence="1">
    <location>
        <begin position="88"/>
        <end position="107"/>
    </location>
</feature>
<reference evidence="2" key="1">
    <citation type="submission" date="2022-12" db="EMBL/GenBank/DDBJ databases">
        <title>Genome sequence of SJ11.</title>
        <authorList>
            <person name="Woo H."/>
        </authorList>
    </citation>
    <scope>NUCLEOTIDE SEQUENCE</scope>
    <source>
        <strain evidence="2">SJ11</strain>
    </source>
</reference>
<accession>A0ABT4KSV1</accession>
<evidence type="ECO:0000313" key="2">
    <source>
        <dbReference type="EMBL" id="MCZ4222007.1"/>
    </source>
</evidence>